<dbReference type="InterPro" id="IPR032508">
    <property type="entry name" value="FecR_C"/>
</dbReference>
<accession>A0ABU7RG99</accession>
<dbReference type="PANTHER" id="PTHR30273">
    <property type="entry name" value="PERIPLASMIC SIGNAL SENSOR AND SIGMA FACTOR ACTIVATOR FECR-RELATED"/>
    <property type="match status" value="1"/>
</dbReference>
<proteinExistence type="predicted"/>
<dbReference type="Gene3D" id="2.60.120.1440">
    <property type="match status" value="1"/>
</dbReference>
<dbReference type="Proteomes" id="UP001357452">
    <property type="component" value="Unassembled WGS sequence"/>
</dbReference>
<sequence length="362" mass="42093">MANNAEIEFYDLMGLKLSGDATPEQLERLQQLMNEFPEFMTLYTPIENAGRLDSYPIEILEQSYASHYVKKRLLAPTEANYAPITSGKKHFFKIRNYFKYAAVLILLPLVGLAVYNLYEKNNTKHNTQGKFKNEVATEKGSKSKIMLPDSTMVILNSDSRLTYDEHFNKQSREVVLTGEAYFDVKYNKEKPFIIHTDKTKIKVLGTAFNVRNYPQEDIIETSLIRGKIELTFDDKKDNRVILNPSEKIIISKKGLSQNTTSKQNNREEDIFKLTRIVAEDSTIAELAWINNELYFVNKPLDLIARELERVFNTTIIFKNDVVKHYRYTIHSSNYNLEEILQIIKLSQNINYRFISKDTLIIE</sequence>
<protein>
    <submittedName>
        <fullName evidence="4">FecR family protein</fullName>
    </submittedName>
</protein>
<name>A0ABU7RG99_9BACT</name>
<keyword evidence="5" id="KW-1185">Reference proteome</keyword>
<keyword evidence="1" id="KW-1133">Transmembrane helix</keyword>
<evidence type="ECO:0000313" key="5">
    <source>
        <dbReference type="Proteomes" id="UP001357452"/>
    </source>
</evidence>
<dbReference type="EMBL" id="JAZGLY010000003">
    <property type="protein sequence ID" value="MEE6187019.1"/>
    <property type="molecule type" value="Genomic_DNA"/>
</dbReference>
<feature type="transmembrane region" description="Helical" evidence="1">
    <location>
        <begin position="97"/>
        <end position="118"/>
    </location>
</feature>
<gene>
    <name evidence="4" type="ORF">V2H41_07020</name>
</gene>
<dbReference type="InterPro" id="IPR006860">
    <property type="entry name" value="FecR"/>
</dbReference>
<feature type="domain" description="Protein FecR C-terminal" evidence="3">
    <location>
        <begin position="293"/>
        <end position="361"/>
    </location>
</feature>
<dbReference type="RefSeq" id="WP_330974428.1">
    <property type="nucleotide sequence ID" value="NZ_JAZGLY010000003.1"/>
</dbReference>
<reference evidence="4 5" key="1">
    <citation type="submission" date="2024-01" db="EMBL/GenBank/DDBJ databases">
        <title>Niabella digestum sp. nov., isolated from waste digestion system.</title>
        <authorList>
            <person name="Zhang L."/>
        </authorList>
    </citation>
    <scope>NUCLEOTIDE SEQUENCE [LARGE SCALE GENOMIC DNA]</scope>
    <source>
        <strain evidence="4 5">A18</strain>
    </source>
</reference>
<evidence type="ECO:0000313" key="4">
    <source>
        <dbReference type="EMBL" id="MEE6187019.1"/>
    </source>
</evidence>
<dbReference type="Pfam" id="PF16344">
    <property type="entry name" value="FecR_C"/>
    <property type="match status" value="1"/>
</dbReference>
<evidence type="ECO:0000259" key="2">
    <source>
        <dbReference type="Pfam" id="PF04773"/>
    </source>
</evidence>
<dbReference type="PIRSF" id="PIRSF018266">
    <property type="entry name" value="FecR"/>
    <property type="match status" value="1"/>
</dbReference>
<organism evidence="4 5">
    <name type="scientific">Niabella digestorum</name>
    <dbReference type="NCBI Taxonomy" id="3117701"/>
    <lineage>
        <taxon>Bacteria</taxon>
        <taxon>Pseudomonadati</taxon>
        <taxon>Bacteroidota</taxon>
        <taxon>Chitinophagia</taxon>
        <taxon>Chitinophagales</taxon>
        <taxon>Chitinophagaceae</taxon>
        <taxon>Niabella</taxon>
    </lineage>
</organism>
<keyword evidence="1" id="KW-0472">Membrane</keyword>
<dbReference type="InterPro" id="IPR012373">
    <property type="entry name" value="Ferrdict_sens_TM"/>
</dbReference>
<comment type="caution">
    <text evidence="4">The sequence shown here is derived from an EMBL/GenBank/DDBJ whole genome shotgun (WGS) entry which is preliminary data.</text>
</comment>
<evidence type="ECO:0000256" key="1">
    <source>
        <dbReference type="SAM" id="Phobius"/>
    </source>
</evidence>
<dbReference type="PANTHER" id="PTHR30273:SF2">
    <property type="entry name" value="PROTEIN FECR"/>
    <property type="match status" value="1"/>
</dbReference>
<dbReference type="Gene3D" id="3.55.50.30">
    <property type="match status" value="1"/>
</dbReference>
<feature type="domain" description="FecR protein" evidence="2">
    <location>
        <begin position="134"/>
        <end position="229"/>
    </location>
</feature>
<evidence type="ECO:0000259" key="3">
    <source>
        <dbReference type="Pfam" id="PF16344"/>
    </source>
</evidence>
<keyword evidence="1" id="KW-0812">Transmembrane</keyword>
<dbReference type="Pfam" id="PF04773">
    <property type="entry name" value="FecR"/>
    <property type="match status" value="1"/>
</dbReference>